<reference evidence="2" key="1">
    <citation type="submission" date="2022-02" db="EMBL/GenBank/DDBJ databases">
        <title>Vibrio sp. nov., a new bacterium isolated from Bohai sea, China.</title>
        <authorList>
            <person name="Yuan Y."/>
        </authorList>
    </citation>
    <scope>NUCLEOTIDE SEQUENCE</scope>
    <source>
        <strain evidence="2">DBSS07</strain>
    </source>
</reference>
<dbReference type="Proteomes" id="UP001155586">
    <property type="component" value="Unassembled WGS sequence"/>
</dbReference>
<evidence type="ECO:0000313" key="3">
    <source>
        <dbReference type="Proteomes" id="UP001155586"/>
    </source>
</evidence>
<evidence type="ECO:0000313" key="2">
    <source>
        <dbReference type="EMBL" id="MCW8334889.1"/>
    </source>
</evidence>
<evidence type="ECO:0008006" key="4">
    <source>
        <dbReference type="Google" id="ProtNLM"/>
    </source>
</evidence>
<sequence>MLRRYTPTIYLLLSALIATLLFSVAVQAKVPSHQVSSSGSSMIAISLDGCGTVMDSASTSGCCDPCGSCFEKQCCSHVQISNIALVETTVRSYSAPFRYALVASIPVNYSDAGVHSLYRPPIA</sequence>
<feature type="chain" id="PRO_5040859703" description="DUF2946 domain-containing protein" evidence="1">
    <location>
        <begin position="29"/>
        <end position="123"/>
    </location>
</feature>
<evidence type="ECO:0000256" key="1">
    <source>
        <dbReference type="SAM" id="SignalP"/>
    </source>
</evidence>
<comment type="caution">
    <text evidence="2">The sequence shown here is derived from an EMBL/GenBank/DDBJ whole genome shotgun (WGS) entry which is preliminary data.</text>
</comment>
<accession>A0A9X3CG25</accession>
<keyword evidence="3" id="KW-1185">Reference proteome</keyword>
<protein>
    <recommendedName>
        <fullName evidence="4">DUF2946 domain-containing protein</fullName>
    </recommendedName>
</protein>
<keyword evidence="1" id="KW-0732">Signal</keyword>
<name>A0A9X3CG25_9VIBR</name>
<gene>
    <name evidence="2" type="ORF">MD483_13770</name>
</gene>
<dbReference type="RefSeq" id="WP_265688210.1">
    <property type="nucleotide sequence ID" value="NZ_JAKRRX010000080.1"/>
</dbReference>
<proteinExistence type="predicted"/>
<organism evidence="2 3">
    <name type="scientific">Vibrio paucivorans</name>
    <dbReference type="NCBI Taxonomy" id="2829489"/>
    <lineage>
        <taxon>Bacteria</taxon>
        <taxon>Pseudomonadati</taxon>
        <taxon>Pseudomonadota</taxon>
        <taxon>Gammaproteobacteria</taxon>
        <taxon>Vibrionales</taxon>
        <taxon>Vibrionaceae</taxon>
        <taxon>Vibrio</taxon>
    </lineage>
</organism>
<feature type="signal peptide" evidence="1">
    <location>
        <begin position="1"/>
        <end position="28"/>
    </location>
</feature>
<dbReference type="AlphaFoldDB" id="A0A9X3CG25"/>
<dbReference type="EMBL" id="JAKRRX010000080">
    <property type="protein sequence ID" value="MCW8334889.1"/>
    <property type="molecule type" value="Genomic_DNA"/>
</dbReference>